<feature type="signal peptide" evidence="1">
    <location>
        <begin position="1"/>
        <end position="19"/>
    </location>
</feature>
<evidence type="ECO:0000313" key="3">
    <source>
        <dbReference type="EMBL" id="KYG78474.1"/>
    </source>
</evidence>
<proteinExistence type="predicted"/>
<accession>A0A150XIE2</accession>
<dbReference type="AlphaFoldDB" id="A0A150XIE2"/>
<evidence type="ECO:0000256" key="1">
    <source>
        <dbReference type="SAM" id="SignalP"/>
    </source>
</evidence>
<keyword evidence="4" id="KW-1185">Reference proteome</keyword>
<dbReference type="RefSeq" id="WP_068218318.1">
    <property type="nucleotide sequence ID" value="NZ_CP139724.1"/>
</dbReference>
<dbReference type="STRING" id="333140.AWW68_06815"/>
<protein>
    <recommendedName>
        <fullName evidence="2">Outer membrane protein beta-barrel domain-containing protein</fullName>
    </recommendedName>
</protein>
<feature type="domain" description="Outer membrane protein beta-barrel" evidence="2">
    <location>
        <begin position="33"/>
        <end position="191"/>
    </location>
</feature>
<keyword evidence="1" id="KW-0732">Signal</keyword>
<evidence type="ECO:0000313" key="4">
    <source>
        <dbReference type="Proteomes" id="UP000075606"/>
    </source>
</evidence>
<dbReference type="InterPro" id="IPR025665">
    <property type="entry name" value="Beta-barrel_OMP_2"/>
</dbReference>
<gene>
    <name evidence="3" type="ORF">AWW68_06815</name>
</gene>
<name>A0A150XIE2_9BACT</name>
<dbReference type="Pfam" id="PF13568">
    <property type="entry name" value="OMP_b-brl_2"/>
    <property type="match status" value="1"/>
</dbReference>
<dbReference type="OrthoDB" id="949314at2"/>
<comment type="caution">
    <text evidence="3">The sequence shown here is derived from an EMBL/GenBank/DDBJ whole genome shotgun (WGS) entry which is preliminary data.</text>
</comment>
<reference evidence="3 4" key="1">
    <citation type="submission" date="2016-01" db="EMBL/GenBank/DDBJ databases">
        <title>Genome sequencing of Roseivirga spongicola UST030701-084.</title>
        <authorList>
            <person name="Selvaratnam C."/>
            <person name="Thevarajoo S."/>
            <person name="Goh K.M."/>
            <person name="Ee R."/>
            <person name="Chan K.-G."/>
            <person name="Chong C.S."/>
        </authorList>
    </citation>
    <scope>NUCLEOTIDE SEQUENCE [LARGE SCALE GENOMIC DNA]</scope>
    <source>
        <strain evidence="3 4">UST030701-084</strain>
    </source>
</reference>
<feature type="chain" id="PRO_5007574807" description="Outer membrane protein beta-barrel domain-containing protein" evidence="1">
    <location>
        <begin position="20"/>
        <end position="219"/>
    </location>
</feature>
<evidence type="ECO:0000259" key="2">
    <source>
        <dbReference type="Pfam" id="PF13568"/>
    </source>
</evidence>
<organism evidence="3 4">
    <name type="scientific">Roseivirga spongicola</name>
    <dbReference type="NCBI Taxonomy" id="333140"/>
    <lineage>
        <taxon>Bacteria</taxon>
        <taxon>Pseudomonadati</taxon>
        <taxon>Bacteroidota</taxon>
        <taxon>Cytophagia</taxon>
        <taxon>Cytophagales</taxon>
        <taxon>Roseivirgaceae</taxon>
        <taxon>Roseivirga</taxon>
    </lineage>
</organism>
<dbReference type="Proteomes" id="UP000075606">
    <property type="component" value="Unassembled WGS sequence"/>
</dbReference>
<sequence>MKKQLFTIALFLLASTAFAQKTYLDILANYSPSTFYYGNSNSELKDYRENLKGIQAGLSFQAGITENFTLVSELYYMQKGSKLKADNPVNGVKTKTRLHLIEMPVLARLYLGKFYLNAGPSIAYQTGGKVTLSPTETSPETKTKIQFGNGDDEYKRWDAGVEFGGGYELPFKKTMRVTFDVRYHVGLVNISNVSEVYNRSLLFNVMISKPWKTNPFAKK</sequence>
<dbReference type="EMBL" id="LRPC01000001">
    <property type="protein sequence ID" value="KYG78474.1"/>
    <property type="molecule type" value="Genomic_DNA"/>
</dbReference>